<dbReference type="GeneID" id="54357987"/>
<keyword evidence="5" id="KW-1185">Reference proteome</keyword>
<name>A0A6J3LUS2_9PEZI</name>
<evidence type="ECO:0000256" key="4">
    <source>
        <dbReference type="SAM" id="MobiDB-lite"/>
    </source>
</evidence>
<evidence type="ECO:0000256" key="3">
    <source>
        <dbReference type="ARBA" id="ARBA00023054"/>
    </source>
</evidence>
<protein>
    <recommendedName>
        <fullName evidence="2">Autophagy-related protein 14</fullName>
    </recommendedName>
</protein>
<dbReference type="AlphaFoldDB" id="A0A6J3LUS2"/>
<comment type="similarity">
    <text evidence="1">Belongs to the ATG14 family.</text>
</comment>
<feature type="compositionally biased region" description="Basic and acidic residues" evidence="4">
    <location>
        <begin position="303"/>
        <end position="316"/>
    </location>
</feature>
<dbReference type="GO" id="GO:0000323">
    <property type="term" value="C:lytic vacuole"/>
    <property type="evidence" value="ECO:0007669"/>
    <property type="project" value="TreeGrafter"/>
</dbReference>
<dbReference type="PANTHER" id="PTHR15157:SF13">
    <property type="entry name" value="AUTOPHAGY-RELATED PROTEIN 14"/>
    <property type="match status" value="1"/>
</dbReference>
<feature type="non-terminal residue" evidence="6">
    <location>
        <position position="1"/>
    </location>
</feature>
<dbReference type="RefSeq" id="XP_033456449.1">
    <property type="nucleotide sequence ID" value="XM_033600187.1"/>
</dbReference>
<feature type="compositionally biased region" description="Low complexity" evidence="4">
    <location>
        <begin position="289"/>
        <end position="302"/>
    </location>
</feature>
<dbReference type="GO" id="GO:0032991">
    <property type="term" value="C:protein-containing complex"/>
    <property type="evidence" value="ECO:0007669"/>
    <property type="project" value="UniProtKB-ARBA"/>
</dbReference>
<dbReference type="GO" id="GO:0005768">
    <property type="term" value="C:endosome"/>
    <property type="evidence" value="ECO:0007669"/>
    <property type="project" value="TreeGrafter"/>
</dbReference>
<evidence type="ECO:0000256" key="1">
    <source>
        <dbReference type="ARBA" id="ARBA00009574"/>
    </source>
</evidence>
<dbReference type="PANTHER" id="PTHR15157">
    <property type="entry name" value="UV RADIATION RESISTANCE-ASSOCIATED GENE PROTEIN"/>
    <property type="match status" value="1"/>
</dbReference>
<dbReference type="GO" id="GO:0035493">
    <property type="term" value="P:SNARE complex assembly"/>
    <property type="evidence" value="ECO:0007669"/>
    <property type="project" value="TreeGrafter"/>
</dbReference>
<gene>
    <name evidence="6" type="ORF">K489DRAFT_291321</name>
</gene>
<proteinExistence type="inferred from homology"/>
<reference evidence="6" key="3">
    <citation type="submission" date="2025-08" db="UniProtKB">
        <authorList>
            <consortium name="RefSeq"/>
        </authorList>
    </citation>
    <scope>IDENTIFICATION</scope>
    <source>
        <strain evidence="6">CBS 342.82</strain>
    </source>
</reference>
<dbReference type="InterPro" id="IPR018791">
    <property type="entry name" value="UV_resistance/autophagy_Atg14"/>
</dbReference>
<reference evidence="6" key="2">
    <citation type="submission" date="2020-04" db="EMBL/GenBank/DDBJ databases">
        <authorList>
            <consortium name="NCBI Genome Project"/>
        </authorList>
    </citation>
    <scope>NUCLEOTIDE SEQUENCE</scope>
    <source>
        <strain evidence="6">CBS 342.82</strain>
    </source>
</reference>
<accession>A0A6J3LUS2</accession>
<evidence type="ECO:0000313" key="5">
    <source>
        <dbReference type="Proteomes" id="UP000504637"/>
    </source>
</evidence>
<sequence length="467" mass="52939">VQCDLCARTLDRGRRRPVCVSCIRATLYEPRLQQALELLHRQDAHTRAEAIVRPGNDGVLAALPPDADFDAITTGIHKFNNQLVRDEQTTTSVRTSQIVEKARELEEQMKGHRQYILSCKQKLQDRRKTLAFQKQEFVRDQSTILEPIQAASKKAGHRLDRTRDKLIDARLVLCREAASACNFRRQKQVDGSSEYVLGGLSIPNLKDLHSKTQPVSKQDRHGGRTVVDPHESVSEVFDSVARLVSICAHYLQVRPPAEIILPHENFPRALVMPERSSYKMRDVPYPGLSTSTSQNSSPSASRTLEKDNQPRPRPLHLDRPLAQLMKEDLKSYGLFVEGVALLAWDVAWLCRTQGLDSVDSFEDFCSIGRNLWHLLTMQHRKQPKPPSDRRLTAVSGKDETPRTIDPTPRLGLYSHASVRFNLSSAEGSDILRDWRLSNPARLIDKLKSIMLSEISGAEWDLLEEAEW</sequence>
<feature type="region of interest" description="Disordered" evidence="4">
    <location>
        <begin position="281"/>
        <end position="316"/>
    </location>
</feature>
<evidence type="ECO:0000256" key="2">
    <source>
        <dbReference type="ARBA" id="ARBA00013807"/>
    </source>
</evidence>
<reference evidence="6" key="1">
    <citation type="submission" date="2020-01" db="EMBL/GenBank/DDBJ databases">
        <authorList>
            <consortium name="DOE Joint Genome Institute"/>
            <person name="Haridas S."/>
            <person name="Albert R."/>
            <person name="Binder M."/>
            <person name="Bloem J."/>
            <person name="Labutti K."/>
            <person name="Salamov A."/>
            <person name="Andreopoulos B."/>
            <person name="Baker S.E."/>
            <person name="Barry K."/>
            <person name="Bills G."/>
            <person name="Bluhm B.H."/>
            <person name="Cannon C."/>
            <person name="Castanera R."/>
            <person name="Culley D.E."/>
            <person name="Daum C."/>
            <person name="Ezra D."/>
            <person name="Gonzalez J.B."/>
            <person name="Henrissat B."/>
            <person name="Kuo A."/>
            <person name="Liang C."/>
            <person name="Lipzen A."/>
            <person name="Lutzoni F."/>
            <person name="Magnuson J."/>
            <person name="Mondo S."/>
            <person name="Nolan M."/>
            <person name="Ohm R."/>
            <person name="Pangilinan J."/>
            <person name="Park H.-J."/>
            <person name="Ramirez L."/>
            <person name="Alfaro M."/>
            <person name="Sun H."/>
            <person name="Tritt A."/>
            <person name="Yoshinaga Y."/>
            <person name="Zwiers L.-H."/>
            <person name="Turgeon B.G."/>
            <person name="Goodwin S.B."/>
            <person name="Spatafora J.W."/>
            <person name="Crous P.W."/>
            <person name="Grigoriev I.V."/>
        </authorList>
    </citation>
    <scope>NUCLEOTIDE SEQUENCE</scope>
    <source>
        <strain evidence="6">CBS 342.82</strain>
    </source>
</reference>
<dbReference type="Pfam" id="PF10186">
    <property type="entry name" value="ATG14"/>
    <property type="match status" value="1"/>
</dbReference>
<keyword evidence="3" id="KW-0175">Coiled coil</keyword>
<feature type="region of interest" description="Disordered" evidence="4">
    <location>
        <begin position="381"/>
        <end position="406"/>
    </location>
</feature>
<feature type="non-terminal residue" evidence="6">
    <location>
        <position position="467"/>
    </location>
</feature>
<organism evidence="6">
    <name type="scientific">Dissoconium aciculare CBS 342.82</name>
    <dbReference type="NCBI Taxonomy" id="1314786"/>
    <lineage>
        <taxon>Eukaryota</taxon>
        <taxon>Fungi</taxon>
        <taxon>Dikarya</taxon>
        <taxon>Ascomycota</taxon>
        <taxon>Pezizomycotina</taxon>
        <taxon>Dothideomycetes</taxon>
        <taxon>Dothideomycetidae</taxon>
        <taxon>Mycosphaerellales</taxon>
        <taxon>Dissoconiaceae</taxon>
        <taxon>Dissoconium</taxon>
    </lineage>
</organism>
<evidence type="ECO:0000313" key="6">
    <source>
        <dbReference type="RefSeq" id="XP_033456449.1"/>
    </source>
</evidence>
<dbReference type="GO" id="GO:0000149">
    <property type="term" value="F:SNARE binding"/>
    <property type="evidence" value="ECO:0007669"/>
    <property type="project" value="TreeGrafter"/>
</dbReference>
<dbReference type="Proteomes" id="UP000504637">
    <property type="component" value="Unplaced"/>
</dbReference>
<dbReference type="OrthoDB" id="16772at2759"/>
<feature type="compositionally biased region" description="Basic and acidic residues" evidence="4">
    <location>
        <begin position="386"/>
        <end position="402"/>
    </location>
</feature>